<feature type="region of interest" description="Disordered" evidence="6">
    <location>
        <begin position="1"/>
        <end position="30"/>
    </location>
</feature>
<feature type="region of interest" description="Disordered" evidence="6">
    <location>
        <begin position="1027"/>
        <end position="1050"/>
    </location>
</feature>
<dbReference type="GO" id="GO:0000981">
    <property type="term" value="F:DNA-binding transcription factor activity, RNA polymerase II-specific"/>
    <property type="evidence" value="ECO:0007669"/>
    <property type="project" value="TreeGrafter"/>
</dbReference>
<reference evidence="9" key="1">
    <citation type="submission" date="2016-06" db="EMBL/GenBank/DDBJ databases">
        <title>Parallel loss of symbiosis genes in relatives of nitrogen-fixing non-legume Parasponia.</title>
        <authorList>
            <person name="Van Velzen R."/>
            <person name="Holmer R."/>
            <person name="Bu F."/>
            <person name="Rutten L."/>
            <person name="Van Zeijl A."/>
            <person name="Liu W."/>
            <person name="Santuari L."/>
            <person name="Cao Q."/>
            <person name="Sharma T."/>
            <person name="Shen D."/>
            <person name="Roswanjaya Y."/>
            <person name="Wardhani T."/>
            <person name="Kalhor M.S."/>
            <person name="Jansen J."/>
            <person name="Van den Hoogen J."/>
            <person name="Gungor B."/>
            <person name="Hartog M."/>
            <person name="Hontelez J."/>
            <person name="Verver J."/>
            <person name="Yang W.-C."/>
            <person name="Schijlen E."/>
            <person name="Repin R."/>
            <person name="Schilthuizen M."/>
            <person name="Schranz E."/>
            <person name="Heidstra R."/>
            <person name="Miyata K."/>
            <person name="Fedorova E."/>
            <person name="Kohlen W."/>
            <person name="Bisseling T."/>
            <person name="Smit S."/>
            <person name="Geurts R."/>
        </authorList>
    </citation>
    <scope>NUCLEOTIDE SEQUENCE [LARGE SCALE GENOMIC DNA]</scope>
    <source>
        <strain evidence="9">cv. WU1-14</strain>
    </source>
</reference>
<comment type="similarity">
    <text evidence="1">Belongs to the NFX1 family.</text>
</comment>
<dbReference type="GO" id="GO:0005634">
    <property type="term" value="C:nucleus"/>
    <property type="evidence" value="ECO:0007669"/>
    <property type="project" value="InterPro"/>
</dbReference>
<accession>A0A2P5ALY9</accession>
<keyword evidence="4" id="KW-0863">Zinc-finger</keyword>
<dbReference type="PANTHER" id="PTHR12360">
    <property type="entry name" value="NUCLEAR TRANSCRIPTION FACTOR, X-BOX BINDING 1 NFX1"/>
    <property type="match status" value="1"/>
</dbReference>
<dbReference type="SUPFAM" id="SSF57850">
    <property type="entry name" value="RING/U-box"/>
    <property type="match status" value="1"/>
</dbReference>
<feature type="domain" description="NF-X1-type" evidence="7">
    <location>
        <begin position="292"/>
        <end position="311"/>
    </location>
</feature>
<dbReference type="GO" id="GO:0008270">
    <property type="term" value="F:zinc ion binding"/>
    <property type="evidence" value="ECO:0007669"/>
    <property type="project" value="UniProtKB-KW"/>
</dbReference>
<keyword evidence="3" id="KW-0677">Repeat</keyword>
<dbReference type="Proteomes" id="UP000237105">
    <property type="component" value="Unassembled WGS sequence"/>
</dbReference>
<evidence type="ECO:0000256" key="4">
    <source>
        <dbReference type="ARBA" id="ARBA00022771"/>
    </source>
</evidence>
<feature type="region of interest" description="Disordered" evidence="6">
    <location>
        <begin position="1066"/>
        <end position="1095"/>
    </location>
</feature>
<feature type="domain" description="NF-X1-type" evidence="7">
    <location>
        <begin position="346"/>
        <end position="366"/>
    </location>
</feature>
<dbReference type="PANTHER" id="PTHR12360:SF1">
    <property type="entry name" value="NF-X1-TYPE ZINC FINGER PROTEIN NFXL1"/>
    <property type="match status" value="1"/>
</dbReference>
<protein>
    <submittedName>
        <fullName evidence="8">WD repeat containing protein</fullName>
    </submittedName>
</protein>
<dbReference type="InterPro" id="IPR015943">
    <property type="entry name" value="WD40/YVTN_repeat-like_dom_sf"/>
</dbReference>
<evidence type="ECO:0000256" key="1">
    <source>
        <dbReference type="ARBA" id="ARBA00007269"/>
    </source>
</evidence>
<dbReference type="InterPro" id="IPR000967">
    <property type="entry name" value="Znf_NFX1"/>
</dbReference>
<sequence length="1163" mass="129628">MPSHDDHLHPPLSDSDADSDNGQPGFESSRHADLSDSIFRSYFEFTGRSQTTPADLSKIQSFLTSSSSGALSCLICLERIRTSDPTWSCTSICFAVFHLFCIQSWARQASDLAALRASTRLPIAQNRAAEVSVWNCPKCRFEYTQSQIPKVYLCFCGKLENPPSDDPWVLPHSCGEVCDRPLKHGCGHRCLLLCHPGPCPSCPKLVKSQCFCGSIEDVRRCGFKDFSCNNVCSKSLDCRAHQCSEICHDGPCPPCRVRGMYRCQCGKKEEERECCDRTNFRCENPCERMLGCRRHVCSKGCHSGECGPCPLQGKRTCPCGKRVYEGMSCDVAVPLCGATCDKMLSCGLHRCPERCHRGPCIETCRIVVTKLCRCGSLMKEVPCYQDIACERKCQRLRDCGRHACRRRCCDGDCPPCSEICGRKLQCKNHKCPSPCHRGPCAPCPVMVTISCACGETYFEVPCGTEMDQKAPRCPKRCPIKPLCRHGTNIKPHKCHYGACPSCRMLCEEEYPCGHTCKLRCHGPMPPPNPEFSLKPRKKKNVHQSECSPGSSCPPCAELIWRSCVGQHIGAERMMLCSNRMQFACENLCGNLLPCGNHFCTNTCHSLKTQLCEECNLSCQKVSNFPASERMPVCPHPCPLPCHPEDCPPCKVLVKRSCHCGSMVHVFECMYYNTLSEKEQMTVRSCGGPCHRKLPNCTHLCPETCHPGQCPSPEKCSKKVTVRCRCQTLKKEWLCYDVQAAYRDTGSDVKDISKNQYGLGLLPCNSDCKKKVQAVDSELQLRKSKAVEKALGHINIYNLSHSENEKASQSANVIVTAGHGDLKFWDLRDPFRPLWDFHPAPKIINSLDWLPDPRCVILSFDDGTMRTLSLTKAAYDVHVTGKQFVGTKQQGLHTYSCLSFALWSIQVSRATGMVAYCSADGNVLRFQLTTKAVDKDGSRNHTPHFLCGSLTEDESTVTINTPVINAPPVPLKKSLNKCGDTRMALRDILSRSTWAKREDDKMEEHPASNDQALALCYGDDSGVESELEETLASLKRKKPSKSKSHTKKLPEDNLALAMVSVDDEPISSKRKESLASLTRKKSPKSGSNTKKLPEDNLALVSERKEIEKDSEFEVFPSKAIAMHRVRWNMNKGSERWLCYGGAAGVVRCQEIVLSDIEKKLAKKR</sequence>
<proteinExistence type="inferred from homology"/>
<evidence type="ECO:0000256" key="3">
    <source>
        <dbReference type="ARBA" id="ARBA00022737"/>
    </source>
</evidence>
<keyword evidence="2" id="KW-0479">Metal-binding</keyword>
<dbReference type="Gene3D" id="2.130.10.10">
    <property type="entry name" value="YVTN repeat-like/Quinoprotein amine dehydrogenase"/>
    <property type="match status" value="1"/>
</dbReference>
<feature type="domain" description="NF-X1-type" evidence="7">
    <location>
        <begin position="186"/>
        <end position="204"/>
    </location>
</feature>
<dbReference type="EMBL" id="JXTB01000525">
    <property type="protein sequence ID" value="PON37569.1"/>
    <property type="molecule type" value="Genomic_DNA"/>
</dbReference>
<name>A0A2P5ALY9_PARAD</name>
<dbReference type="InterPro" id="IPR034078">
    <property type="entry name" value="NFX1_fam"/>
</dbReference>
<keyword evidence="5" id="KW-0862">Zinc</keyword>
<dbReference type="CDD" id="cd16697">
    <property type="entry name" value="RING-CH-C4HC3_NFXL1"/>
    <property type="match status" value="1"/>
</dbReference>
<gene>
    <name evidence="8" type="ORF">PanWU01x14_319410</name>
</gene>
<comment type="caution">
    <text evidence="8">The sequence shown here is derived from an EMBL/GenBank/DDBJ whole genome shotgun (WGS) entry which is preliminary data.</text>
</comment>
<dbReference type="AlphaFoldDB" id="A0A2P5ALY9"/>
<feature type="domain" description="NF-X1-type" evidence="7">
    <location>
        <begin position="594"/>
        <end position="616"/>
    </location>
</feature>
<feature type="domain" description="NF-X1-type" evidence="7">
    <location>
        <begin position="426"/>
        <end position="445"/>
    </location>
</feature>
<feature type="domain" description="NF-X1-type" evidence="7">
    <location>
        <begin position="483"/>
        <end position="504"/>
    </location>
</feature>
<organism evidence="8 9">
    <name type="scientific">Parasponia andersonii</name>
    <name type="common">Sponia andersonii</name>
    <dbReference type="NCBI Taxonomy" id="3476"/>
    <lineage>
        <taxon>Eukaryota</taxon>
        <taxon>Viridiplantae</taxon>
        <taxon>Streptophyta</taxon>
        <taxon>Embryophyta</taxon>
        <taxon>Tracheophyta</taxon>
        <taxon>Spermatophyta</taxon>
        <taxon>Magnoliopsida</taxon>
        <taxon>eudicotyledons</taxon>
        <taxon>Gunneridae</taxon>
        <taxon>Pentapetalae</taxon>
        <taxon>rosids</taxon>
        <taxon>fabids</taxon>
        <taxon>Rosales</taxon>
        <taxon>Cannabaceae</taxon>
        <taxon>Parasponia</taxon>
    </lineage>
</organism>
<dbReference type="InterPro" id="IPR036322">
    <property type="entry name" value="WD40_repeat_dom_sf"/>
</dbReference>
<evidence type="ECO:0000256" key="6">
    <source>
        <dbReference type="SAM" id="MobiDB-lite"/>
    </source>
</evidence>
<evidence type="ECO:0000256" key="2">
    <source>
        <dbReference type="ARBA" id="ARBA00022723"/>
    </source>
</evidence>
<dbReference type="STRING" id="3476.A0A2P5ALY9"/>
<dbReference type="OrthoDB" id="536399at2759"/>
<dbReference type="GO" id="GO:0000977">
    <property type="term" value="F:RNA polymerase II transcription regulatory region sequence-specific DNA binding"/>
    <property type="evidence" value="ECO:0007669"/>
    <property type="project" value="TreeGrafter"/>
</dbReference>
<keyword evidence="9" id="KW-1185">Reference proteome</keyword>
<dbReference type="SUPFAM" id="SSF50978">
    <property type="entry name" value="WD40 repeat-like"/>
    <property type="match status" value="1"/>
</dbReference>
<feature type="domain" description="NF-X1-type" evidence="7">
    <location>
        <begin position="633"/>
        <end position="651"/>
    </location>
</feature>
<feature type="domain" description="NF-X1-type" evidence="7">
    <location>
        <begin position="399"/>
        <end position="418"/>
    </location>
</feature>
<evidence type="ECO:0000313" key="8">
    <source>
        <dbReference type="EMBL" id="PON37569.1"/>
    </source>
</evidence>
<evidence type="ECO:0000256" key="5">
    <source>
        <dbReference type="ARBA" id="ARBA00022833"/>
    </source>
</evidence>
<dbReference type="SMART" id="SM00438">
    <property type="entry name" value="ZnF_NFX"/>
    <property type="match status" value="10"/>
</dbReference>
<feature type="compositionally biased region" description="Basic residues" evidence="6">
    <location>
        <begin position="1033"/>
        <end position="1046"/>
    </location>
</feature>
<feature type="domain" description="NF-X1-type" evidence="7">
    <location>
        <begin position="238"/>
        <end position="257"/>
    </location>
</feature>
<dbReference type="Pfam" id="PF01422">
    <property type="entry name" value="zf-NF-X1"/>
    <property type="match status" value="10"/>
</dbReference>
<feature type="domain" description="NF-X1-type" evidence="7">
    <location>
        <begin position="696"/>
        <end position="717"/>
    </location>
</feature>
<evidence type="ECO:0000259" key="7">
    <source>
        <dbReference type="SMART" id="SM00438"/>
    </source>
</evidence>
<dbReference type="CDD" id="cd06008">
    <property type="entry name" value="NF-X1-zinc-finger"/>
    <property type="match status" value="7"/>
</dbReference>
<evidence type="ECO:0000313" key="9">
    <source>
        <dbReference type="Proteomes" id="UP000237105"/>
    </source>
</evidence>